<evidence type="ECO:0000256" key="3">
    <source>
        <dbReference type="ARBA" id="ARBA00022989"/>
    </source>
</evidence>
<dbReference type="SUPFAM" id="SSF81321">
    <property type="entry name" value="Family A G protein-coupled receptor-like"/>
    <property type="match status" value="1"/>
</dbReference>
<accession>A0A6J1US02</accession>
<keyword evidence="7" id="KW-0807">Transducer</keyword>
<dbReference type="GeneID" id="113418850"/>
<dbReference type="PRINTS" id="PR00237">
    <property type="entry name" value="GPCRRHODOPSN"/>
</dbReference>
<dbReference type="InterPro" id="IPR000276">
    <property type="entry name" value="GPCR_Rhodpsn"/>
</dbReference>
<dbReference type="AlphaFoldDB" id="A0A6J1US02"/>
<protein>
    <submittedName>
        <fullName evidence="11">G-protein coupled receptor 15-like</fullName>
    </submittedName>
</protein>
<sequence>MASNSSSRNHTSSSLSEHFLSYSKTVFVVFYTVFFLLGIPGNILLLSVLIRGLQRKSGSHISRLTDLLYINIVALDLFFFFYSLLVMFGNSVLKNWHLNHLLCVTNHILSLWISFANFYSMLAISLLRYTAVIHPMRVVSISLKQIVGVCVFICIVCLLFTIPVWIHYKMILLEGEIFCVNKMENKEMTLYLRLLGGMVFLPPMLLMMICYSKIIFSLRMRRVTSIQTAATLHINWRATVMILVNLVVLVIMWFPYWLVIFFIRYEELLNTACKYIAYHLTFFLAFANRCINPFICFCLSFQFRARLKNLFQRAKKRQNQLSTIYLGRIDILGSSS</sequence>
<evidence type="ECO:0000313" key="10">
    <source>
        <dbReference type="Proteomes" id="UP000504612"/>
    </source>
</evidence>
<dbReference type="KEGG" id="nss:113418850"/>
<feature type="transmembrane region" description="Helical" evidence="8">
    <location>
        <begin position="67"/>
        <end position="88"/>
    </location>
</feature>
<feature type="transmembrane region" description="Helical" evidence="8">
    <location>
        <begin position="275"/>
        <end position="303"/>
    </location>
</feature>
<feature type="transmembrane region" description="Helical" evidence="8">
    <location>
        <begin position="190"/>
        <end position="212"/>
    </location>
</feature>
<dbReference type="PANTHER" id="PTHR45695:SF9">
    <property type="entry name" value="LEUCOKININ RECEPTOR"/>
    <property type="match status" value="1"/>
</dbReference>
<dbReference type="Gene3D" id="1.20.1070.10">
    <property type="entry name" value="Rhodopsin 7-helix transmembrane proteins"/>
    <property type="match status" value="1"/>
</dbReference>
<keyword evidence="4" id="KW-0297">G-protein coupled receptor</keyword>
<evidence type="ECO:0000313" key="11">
    <source>
        <dbReference type="RefSeq" id="XP_026533751.1"/>
    </source>
</evidence>
<comment type="subcellular location">
    <subcellularLocation>
        <location evidence="1">Membrane</location>
        <topology evidence="1">Multi-pass membrane protein</topology>
    </subcellularLocation>
</comment>
<keyword evidence="10" id="KW-1185">Reference proteome</keyword>
<evidence type="ECO:0000256" key="4">
    <source>
        <dbReference type="ARBA" id="ARBA00023040"/>
    </source>
</evidence>
<feature type="transmembrane region" description="Helical" evidence="8">
    <location>
        <begin position="108"/>
        <end position="126"/>
    </location>
</feature>
<reference evidence="11" key="1">
    <citation type="submission" date="2025-08" db="UniProtKB">
        <authorList>
            <consortium name="RefSeq"/>
        </authorList>
    </citation>
    <scope>IDENTIFICATION</scope>
</reference>
<feature type="transmembrane region" description="Helical" evidence="8">
    <location>
        <begin position="146"/>
        <end position="166"/>
    </location>
</feature>
<dbReference type="PROSITE" id="PS50262">
    <property type="entry name" value="G_PROTEIN_RECEP_F1_2"/>
    <property type="match status" value="1"/>
</dbReference>
<dbReference type="PANTHER" id="PTHR45695">
    <property type="entry name" value="LEUCOKININ RECEPTOR-RELATED"/>
    <property type="match status" value="1"/>
</dbReference>
<dbReference type="GO" id="GO:0005886">
    <property type="term" value="C:plasma membrane"/>
    <property type="evidence" value="ECO:0007669"/>
    <property type="project" value="TreeGrafter"/>
</dbReference>
<evidence type="ECO:0000256" key="5">
    <source>
        <dbReference type="ARBA" id="ARBA00023136"/>
    </source>
</evidence>
<dbReference type="RefSeq" id="XP_026533751.1">
    <property type="nucleotide sequence ID" value="XM_026677966.1"/>
</dbReference>
<evidence type="ECO:0000256" key="7">
    <source>
        <dbReference type="ARBA" id="ARBA00023224"/>
    </source>
</evidence>
<organism evidence="10 11">
    <name type="scientific">Notechis scutatus</name>
    <name type="common">mainland tiger snake</name>
    <dbReference type="NCBI Taxonomy" id="8663"/>
    <lineage>
        <taxon>Eukaryota</taxon>
        <taxon>Metazoa</taxon>
        <taxon>Chordata</taxon>
        <taxon>Craniata</taxon>
        <taxon>Vertebrata</taxon>
        <taxon>Euteleostomi</taxon>
        <taxon>Lepidosauria</taxon>
        <taxon>Squamata</taxon>
        <taxon>Bifurcata</taxon>
        <taxon>Unidentata</taxon>
        <taxon>Episquamata</taxon>
        <taxon>Toxicofera</taxon>
        <taxon>Serpentes</taxon>
        <taxon>Colubroidea</taxon>
        <taxon>Elapidae</taxon>
        <taxon>Hydrophiinae</taxon>
        <taxon>Notechis</taxon>
    </lineage>
</organism>
<dbReference type="Pfam" id="PF00001">
    <property type="entry name" value="7tm_1"/>
    <property type="match status" value="1"/>
</dbReference>
<evidence type="ECO:0000259" key="9">
    <source>
        <dbReference type="PROSITE" id="PS50262"/>
    </source>
</evidence>
<dbReference type="GO" id="GO:0004930">
    <property type="term" value="F:G protein-coupled receptor activity"/>
    <property type="evidence" value="ECO:0007669"/>
    <property type="project" value="UniProtKB-KW"/>
</dbReference>
<feature type="domain" description="G-protein coupled receptors family 1 profile" evidence="9">
    <location>
        <begin position="41"/>
        <end position="296"/>
    </location>
</feature>
<name>A0A6J1US02_9SAUR</name>
<evidence type="ECO:0000256" key="1">
    <source>
        <dbReference type="ARBA" id="ARBA00004141"/>
    </source>
</evidence>
<dbReference type="InterPro" id="IPR017452">
    <property type="entry name" value="GPCR_Rhodpsn_7TM"/>
</dbReference>
<keyword evidence="3 8" id="KW-1133">Transmembrane helix</keyword>
<proteinExistence type="predicted"/>
<feature type="transmembrane region" description="Helical" evidence="8">
    <location>
        <begin position="25"/>
        <end position="46"/>
    </location>
</feature>
<evidence type="ECO:0000256" key="2">
    <source>
        <dbReference type="ARBA" id="ARBA00022692"/>
    </source>
</evidence>
<keyword evidence="6" id="KW-0675">Receptor</keyword>
<evidence type="ECO:0000256" key="6">
    <source>
        <dbReference type="ARBA" id="ARBA00023170"/>
    </source>
</evidence>
<dbReference type="Proteomes" id="UP000504612">
    <property type="component" value="Unplaced"/>
</dbReference>
<keyword evidence="2 8" id="KW-0812">Transmembrane</keyword>
<keyword evidence="5 8" id="KW-0472">Membrane</keyword>
<feature type="transmembrane region" description="Helical" evidence="8">
    <location>
        <begin position="242"/>
        <end position="263"/>
    </location>
</feature>
<dbReference type="CDD" id="cd00637">
    <property type="entry name" value="7tm_classA_rhodopsin-like"/>
    <property type="match status" value="1"/>
</dbReference>
<evidence type="ECO:0000256" key="8">
    <source>
        <dbReference type="SAM" id="Phobius"/>
    </source>
</evidence>
<gene>
    <name evidence="11" type="primary">LOC113418850</name>
</gene>